<gene>
    <name evidence="2" type="ORF">Cgig2_002975</name>
</gene>
<organism evidence="2 3">
    <name type="scientific">Carnegiea gigantea</name>
    <dbReference type="NCBI Taxonomy" id="171969"/>
    <lineage>
        <taxon>Eukaryota</taxon>
        <taxon>Viridiplantae</taxon>
        <taxon>Streptophyta</taxon>
        <taxon>Embryophyta</taxon>
        <taxon>Tracheophyta</taxon>
        <taxon>Spermatophyta</taxon>
        <taxon>Magnoliopsida</taxon>
        <taxon>eudicotyledons</taxon>
        <taxon>Gunneridae</taxon>
        <taxon>Pentapetalae</taxon>
        <taxon>Caryophyllales</taxon>
        <taxon>Cactineae</taxon>
        <taxon>Cactaceae</taxon>
        <taxon>Cactoideae</taxon>
        <taxon>Echinocereeae</taxon>
        <taxon>Carnegiea</taxon>
    </lineage>
</organism>
<proteinExistence type="predicted"/>
<sequence length="520" mass="57357">MVSCEGVESSDSSSFLLRLPQGIRPVQNSFLPREKKMNLPMETEISLLNKESNAILERGRLFPKANDEVSILSSFLCCSCIISLSLYTCLLESSSSPSSSFKEGKFSNKFSNSHKTSPIEEGLDPLEDYVNNFESDTLHPWSPPVVISLRDFLRTNQNFLEESSSSSSCLDSYSSGKPVSYPWEVSTANPLSERFASVGVPPTNIVEESEQDLAPSSSPARSDPEDGPNSNYINSSFRDELKKIIEFKDLPPVCSSSRPHKPGLAKRVPPPKSVSPLRKMIIALESYTKSQVREQMKTPMCPERVEGTSSQPADVPSIGGMSSALLSLPPTPTEKRRPPRQLITFPGSPNHRSFEGRSSFLSTGYEGKVALLQELAPTSSPLFAGGVRVQVRGRQGFNEETSYQAQLDAANISYKKGHEAMMDLMTRVTQKYDGRKGELMPNWEIFLQWAEVIKMMDANAHAPRKEEAYLEIVRSRSSAAPTGRPASPKHARKDRPEVDAEATNADSETTEDAADDNAHP</sequence>
<dbReference type="EMBL" id="JAKOGI010000298">
    <property type="protein sequence ID" value="KAJ8437474.1"/>
    <property type="molecule type" value="Genomic_DNA"/>
</dbReference>
<dbReference type="AlphaFoldDB" id="A0A9Q1QD90"/>
<reference evidence="2" key="1">
    <citation type="submission" date="2022-04" db="EMBL/GenBank/DDBJ databases">
        <title>Carnegiea gigantea Genome sequencing and assembly v2.</title>
        <authorList>
            <person name="Copetti D."/>
            <person name="Sanderson M.J."/>
            <person name="Burquez A."/>
            <person name="Wojciechowski M.F."/>
        </authorList>
    </citation>
    <scope>NUCLEOTIDE SEQUENCE</scope>
    <source>
        <strain evidence="2">SGP5-SGP5p</strain>
        <tissue evidence="2">Aerial part</tissue>
    </source>
</reference>
<evidence type="ECO:0000313" key="2">
    <source>
        <dbReference type="EMBL" id="KAJ8437474.1"/>
    </source>
</evidence>
<accession>A0A9Q1QD90</accession>
<protein>
    <submittedName>
        <fullName evidence="2">Uncharacterized protein</fullName>
    </submittedName>
</protein>
<dbReference type="Proteomes" id="UP001153076">
    <property type="component" value="Unassembled WGS sequence"/>
</dbReference>
<comment type="caution">
    <text evidence="2">The sequence shown here is derived from an EMBL/GenBank/DDBJ whole genome shotgun (WGS) entry which is preliminary data.</text>
</comment>
<feature type="compositionally biased region" description="Acidic residues" evidence="1">
    <location>
        <begin position="508"/>
        <end position="520"/>
    </location>
</feature>
<feature type="region of interest" description="Disordered" evidence="1">
    <location>
        <begin position="208"/>
        <end position="234"/>
    </location>
</feature>
<evidence type="ECO:0000313" key="3">
    <source>
        <dbReference type="Proteomes" id="UP001153076"/>
    </source>
</evidence>
<name>A0A9Q1QD90_9CARY</name>
<keyword evidence="3" id="KW-1185">Reference proteome</keyword>
<evidence type="ECO:0000256" key="1">
    <source>
        <dbReference type="SAM" id="MobiDB-lite"/>
    </source>
</evidence>
<feature type="region of interest" description="Disordered" evidence="1">
    <location>
        <begin position="474"/>
        <end position="520"/>
    </location>
</feature>